<evidence type="ECO:0000256" key="2">
    <source>
        <dbReference type="ARBA" id="ARBA00022475"/>
    </source>
</evidence>
<keyword evidence="4 8" id="KW-0812">Transmembrane</keyword>
<dbReference type="PROSITE" id="PS50006">
    <property type="entry name" value="FHA_DOMAIN"/>
    <property type="match status" value="1"/>
</dbReference>
<dbReference type="EMBL" id="JAUZVT010000002">
    <property type="protein sequence ID" value="MDT3330416.1"/>
    <property type="molecule type" value="Genomic_DNA"/>
</dbReference>
<feature type="compositionally biased region" description="Low complexity" evidence="7">
    <location>
        <begin position="258"/>
        <end position="269"/>
    </location>
</feature>
<feature type="domain" description="FHA" evidence="9">
    <location>
        <begin position="355"/>
        <end position="408"/>
    </location>
</feature>
<reference evidence="10 11" key="1">
    <citation type="submission" date="2023-08" db="EMBL/GenBank/DDBJ databases">
        <title>Microbacterium aquilitoris sp. nov. and Microbacterium gwkjibeachense sp. nov., isolated from beach.</title>
        <authorList>
            <person name="Lee S.D."/>
            <person name="Yang H."/>
            <person name="Kim I."/>
        </authorList>
    </citation>
    <scope>NUCLEOTIDE SEQUENCE [LARGE SCALE GENOMIC DNA]</scope>
    <source>
        <strain evidence="10 11">KSW-18</strain>
    </source>
</reference>
<evidence type="ECO:0000256" key="4">
    <source>
        <dbReference type="ARBA" id="ARBA00022692"/>
    </source>
</evidence>
<dbReference type="InterPro" id="IPR010432">
    <property type="entry name" value="RDD"/>
</dbReference>
<feature type="transmembrane region" description="Helical" evidence="8">
    <location>
        <begin position="84"/>
        <end position="108"/>
    </location>
</feature>
<accession>A0ABU3GI85</accession>
<feature type="region of interest" description="Disordered" evidence="7">
    <location>
        <begin position="209"/>
        <end position="338"/>
    </location>
</feature>
<keyword evidence="2" id="KW-1003">Cell membrane</keyword>
<feature type="compositionally biased region" description="Pro residues" evidence="7">
    <location>
        <begin position="318"/>
        <end position="334"/>
    </location>
</feature>
<evidence type="ECO:0000256" key="8">
    <source>
        <dbReference type="SAM" id="Phobius"/>
    </source>
</evidence>
<keyword evidence="11" id="KW-1185">Reference proteome</keyword>
<evidence type="ECO:0000256" key="1">
    <source>
        <dbReference type="ARBA" id="ARBA00004651"/>
    </source>
</evidence>
<dbReference type="CDD" id="cd00060">
    <property type="entry name" value="FHA"/>
    <property type="match status" value="1"/>
</dbReference>
<feature type="compositionally biased region" description="Basic and acidic residues" evidence="7">
    <location>
        <begin position="247"/>
        <end position="257"/>
    </location>
</feature>
<gene>
    <name evidence="10" type="ORF">Q9S78_07020</name>
</gene>
<dbReference type="PANTHER" id="PTHR36115:SF4">
    <property type="entry name" value="MEMBRANE PROTEIN"/>
    <property type="match status" value="1"/>
</dbReference>
<dbReference type="PANTHER" id="PTHR36115">
    <property type="entry name" value="PROLINE-RICH ANTIGEN HOMOLOG-RELATED"/>
    <property type="match status" value="1"/>
</dbReference>
<evidence type="ECO:0000256" key="6">
    <source>
        <dbReference type="ARBA" id="ARBA00023136"/>
    </source>
</evidence>
<evidence type="ECO:0000256" key="7">
    <source>
        <dbReference type="SAM" id="MobiDB-lite"/>
    </source>
</evidence>
<dbReference type="InterPro" id="IPR051791">
    <property type="entry name" value="Pra-immunoreactive"/>
</dbReference>
<feature type="compositionally biased region" description="Low complexity" evidence="7">
    <location>
        <begin position="300"/>
        <end position="317"/>
    </location>
</feature>
<name>A0ABU3GI85_9MICO</name>
<comment type="caution">
    <text evidence="10">The sequence shown here is derived from an EMBL/GenBank/DDBJ whole genome shotgun (WGS) entry which is preliminary data.</text>
</comment>
<proteinExistence type="predicted"/>
<evidence type="ECO:0000256" key="3">
    <source>
        <dbReference type="ARBA" id="ARBA00022553"/>
    </source>
</evidence>
<dbReference type="Gene3D" id="2.60.200.20">
    <property type="match status" value="1"/>
</dbReference>
<dbReference type="Proteomes" id="UP001262835">
    <property type="component" value="Unassembled WGS sequence"/>
</dbReference>
<evidence type="ECO:0000259" key="9">
    <source>
        <dbReference type="PROSITE" id="PS50006"/>
    </source>
</evidence>
<feature type="transmembrane region" description="Helical" evidence="8">
    <location>
        <begin position="139"/>
        <end position="162"/>
    </location>
</feature>
<evidence type="ECO:0000256" key="5">
    <source>
        <dbReference type="ARBA" id="ARBA00022989"/>
    </source>
</evidence>
<keyword evidence="5 8" id="KW-1133">Transmembrane helix</keyword>
<feature type="transmembrane region" description="Helical" evidence="8">
    <location>
        <begin position="43"/>
        <end position="64"/>
    </location>
</feature>
<evidence type="ECO:0000313" key="11">
    <source>
        <dbReference type="Proteomes" id="UP001262835"/>
    </source>
</evidence>
<comment type="subcellular location">
    <subcellularLocation>
        <location evidence="1">Cell membrane</location>
        <topology evidence="1">Multi-pass membrane protein</topology>
    </subcellularLocation>
</comment>
<keyword evidence="3" id="KW-0597">Phosphoprotein</keyword>
<protein>
    <submittedName>
        <fullName evidence="10">RDD family protein</fullName>
    </submittedName>
</protein>
<dbReference type="InterPro" id="IPR000253">
    <property type="entry name" value="FHA_dom"/>
</dbReference>
<dbReference type="RefSeq" id="WP_311857792.1">
    <property type="nucleotide sequence ID" value="NZ_JAUZVT010000002.1"/>
</dbReference>
<sequence>MIWEIDQPEDRPDGVDALGRPDPAYAAALGLIRAPFGRRSMAYVIDMLVWVVLQLPLWLGALPLLMKLATGSISPYGLVNHPDFVLAAVMAAVSVALSLALTIVQWILQARRGLTIGKGFMGLRSVNVRTLERPGAGPVLLRALIVGAAGIIPVIGTAVILASPTFDSTERGRGFHDRAARMWLVDVKLGLNPYDEKRMRIARKAVKAEPVRERAERPSLATSTRPGTTPEYRPGNRISAGVLGVVRSKDGTPDAGKDAAPAPAAGSAPVIDAAPGVDESRRTPLPDRGTFVPAEPVGGPEAAVAVPTSAPAEAPAPAVAPAPVSPSRPEPAPAPASRIGLRFDTGETVVLSAALLVGRDPDPASTPGAEPTRLTDESRSLSKTHALLVPTRGGLELIDRGSTNGSAVIHAGAETPAVPGVALPAAVGDTVRLGDRLAEIVVL</sequence>
<dbReference type="Pfam" id="PF06271">
    <property type="entry name" value="RDD"/>
    <property type="match status" value="1"/>
</dbReference>
<organism evidence="10 11">
    <name type="scientific">Microbacterium aquilitoris</name>
    <dbReference type="NCBI Taxonomy" id="3067307"/>
    <lineage>
        <taxon>Bacteria</taxon>
        <taxon>Bacillati</taxon>
        <taxon>Actinomycetota</taxon>
        <taxon>Actinomycetes</taxon>
        <taxon>Micrococcales</taxon>
        <taxon>Microbacteriaceae</taxon>
        <taxon>Microbacterium</taxon>
    </lineage>
</organism>
<evidence type="ECO:0000313" key="10">
    <source>
        <dbReference type="EMBL" id="MDT3330416.1"/>
    </source>
</evidence>
<keyword evidence="6 8" id="KW-0472">Membrane</keyword>
<feature type="region of interest" description="Disordered" evidence="7">
    <location>
        <begin position="359"/>
        <end position="380"/>
    </location>
</feature>
<dbReference type="InterPro" id="IPR008984">
    <property type="entry name" value="SMAD_FHA_dom_sf"/>
</dbReference>
<dbReference type="SUPFAM" id="SSF49879">
    <property type="entry name" value="SMAD/FHA domain"/>
    <property type="match status" value="1"/>
</dbReference>